<feature type="transmembrane region" description="Helical" evidence="6">
    <location>
        <begin position="344"/>
        <end position="366"/>
    </location>
</feature>
<feature type="transmembrane region" description="Helical" evidence="6">
    <location>
        <begin position="280"/>
        <end position="300"/>
    </location>
</feature>
<name>A0A0R2F9K4_9LACO</name>
<feature type="transmembrane region" description="Helical" evidence="6">
    <location>
        <begin position="77"/>
        <end position="95"/>
    </location>
</feature>
<keyword evidence="2" id="KW-0813">Transport</keyword>
<evidence type="ECO:0000256" key="3">
    <source>
        <dbReference type="ARBA" id="ARBA00022692"/>
    </source>
</evidence>
<feature type="transmembrane region" description="Helical" evidence="6">
    <location>
        <begin position="163"/>
        <end position="186"/>
    </location>
</feature>
<comment type="subcellular location">
    <subcellularLocation>
        <location evidence="1">Cell membrane</location>
        <topology evidence="1">Multi-pass membrane protein</topology>
    </subcellularLocation>
</comment>
<dbReference type="AlphaFoldDB" id="A0A0R2F9K4"/>
<dbReference type="PATRIC" id="fig|1423804.4.peg.536"/>
<feature type="transmembrane region" description="Helical" evidence="6">
    <location>
        <begin position="378"/>
        <end position="395"/>
    </location>
</feature>
<proteinExistence type="predicted"/>
<sequence>MSTLKRRGTWLLIVIILIGFIMRSPITTPPLLLSQLANALHTQQSQLGILTTLPLVMFMLFSNFASKPMLRFGLKKALLLALGCIVIGSALRLVITMPTMILGTILIGIGIAHINVFMPSLVSAYFPNKIGLYTTLYSFTMIFGNMTFNLITAPISSRFGWQMILLLLLIIPAISFMAWLIVGRLVPEKVHPQRSNTATSTTPKPKMHLWTNPHAWPFLLTFGGQATLSYTVTAWMPALMEYHHVSAGHAGIVMAVYALIGLPVSVFLPQMLTVLSKRTLTRLTVFAGVLGLIASSMLFWQHTSSMFFWLLEGALVGVAIGFFFMTTMTMFAVKTDSPYETAQLSGMAQAGGYCLSAFGPSLYGMAFASNPAGNLQNVVYVAIVVMMLVACLRVVNIDKIDQ</sequence>
<evidence type="ECO:0000256" key="5">
    <source>
        <dbReference type="ARBA" id="ARBA00023136"/>
    </source>
</evidence>
<dbReference type="RefSeq" id="WP_235809827.1">
    <property type="nucleotide sequence ID" value="NZ_AYZM01000079.1"/>
</dbReference>
<feature type="transmembrane region" description="Helical" evidence="6">
    <location>
        <begin position="248"/>
        <end position="268"/>
    </location>
</feature>
<evidence type="ECO:0000256" key="4">
    <source>
        <dbReference type="ARBA" id="ARBA00022989"/>
    </source>
</evidence>
<dbReference type="GO" id="GO:0022857">
    <property type="term" value="F:transmembrane transporter activity"/>
    <property type="evidence" value="ECO:0007669"/>
    <property type="project" value="InterPro"/>
</dbReference>
<keyword evidence="9" id="KW-1185">Reference proteome</keyword>
<evidence type="ECO:0000313" key="8">
    <source>
        <dbReference type="EMBL" id="KRN25025.1"/>
    </source>
</evidence>
<dbReference type="InterPro" id="IPR052524">
    <property type="entry name" value="MFS_Cyanate_Porter"/>
</dbReference>
<evidence type="ECO:0000256" key="6">
    <source>
        <dbReference type="SAM" id="Phobius"/>
    </source>
</evidence>
<dbReference type="STRING" id="1423804.FD14_GL000499"/>
<dbReference type="PROSITE" id="PS50850">
    <property type="entry name" value="MFS"/>
    <property type="match status" value="1"/>
</dbReference>
<organism evidence="8 9">
    <name type="scientific">Secundilactobacillus similis DSM 23365 = JCM 2765</name>
    <dbReference type="NCBI Taxonomy" id="1423804"/>
    <lineage>
        <taxon>Bacteria</taxon>
        <taxon>Bacillati</taxon>
        <taxon>Bacillota</taxon>
        <taxon>Bacilli</taxon>
        <taxon>Lactobacillales</taxon>
        <taxon>Lactobacillaceae</taxon>
        <taxon>Secundilactobacillus</taxon>
    </lineage>
</organism>
<dbReference type="SUPFAM" id="SSF103473">
    <property type="entry name" value="MFS general substrate transporter"/>
    <property type="match status" value="1"/>
</dbReference>
<keyword evidence="3 6" id="KW-0812">Transmembrane</keyword>
<feature type="transmembrane region" description="Helical" evidence="6">
    <location>
        <begin position="49"/>
        <end position="65"/>
    </location>
</feature>
<feature type="transmembrane region" description="Helical" evidence="6">
    <location>
        <begin position="130"/>
        <end position="151"/>
    </location>
</feature>
<dbReference type="InterPro" id="IPR036259">
    <property type="entry name" value="MFS_trans_sf"/>
</dbReference>
<accession>A0A0R2F9K4</accession>
<dbReference type="PANTHER" id="PTHR23523">
    <property type="match status" value="1"/>
</dbReference>
<dbReference type="EMBL" id="AYZM01000079">
    <property type="protein sequence ID" value="KRN25025.1"/>
    <property type="molecule type" value="Genomic_DNA"/>
</dbReference>
<feature type="transmembrane region" description="Helical" evidence="6">
    <location>
        <begin position="306"/>
        <end position="332"/>
    </location>
</feature>
<evidence type="ECO:0000313" key="9">
    <source>
        <dbReference type="Proteomes" id="UP000051442"/>
    </source>
</evidence>
<keyword evidence="4 6" id="KW-1133">Transmembrane helix</keyword>
<feature type="transmembrane region" description="Helical" evidence="6">
    <location>
        <begin position="101"/>
        <end position="118"/>
    </location>
</feature>
<feature type="domain" description="Major facilitator superfamily (MFS) profile" evidence="7">
    <location>
        <begin position="11"/>
        <end position="399"/>
    </location>
</feature>
<dbReference type="PANTHER" id="PTHR23523:SF2">
    <property type="entry name" value="2-NITROIMIDAZOLE TRANSPORTER"/>
    <property type="match status" value="1"/>
</dbReference>
<dbReference type="InterPro" id="IPR020846">
    <property type="entry name" value="MFS_dom"/>
</dbReference>
<gene>
    <name evidence="8" type="ORF">FD14_GL000499</name>
</gene>
<protein>
    <submittedName>
        <fullName evidence="8">Cyanate permease</fullName>
    </submittedName>
</protein>
<dbReference type="InterPro" id="IPR011701">
    <property type="entry name" value="MFS"/>
</dbReference>
<dbReference type="GO" id="GO:0005886">
    <property type="term" value="C:plasma membrane"/>
    <property type="evidence" value="ECO:0007669"/>
    <property type="project" value="UniProtKB-SubCell"/>
</dbReference>
<evidence type="ECO:0000256" key="2">
    <source>
        <dbReference type="ARBA" id="ARBA00022448"/>
    </source>
</evidence>
<comment type="caution">
    <text evidence="8">The sequence shown here is derived from an EMBL/GenBank/DDBJ whole genome shotgun (WGS) entry which is preliminary data.</text>
</comment>
<dbReference type="Pfam" id="PF07690">
    <property type="entry name" value="MFS_1"/>
    <property type="match status" value="1"/>
</dbReference>
<keyword evidence="5 6" id="KW-0472">Membrane</keyword>
<dbReference type="Proteomes" id="UP000051442">
    <property type="component" value="Unassembled WGS sequence"/>
</dbReference>
<evidence type="ECO:0000256" key="1">
    <source>
        <dbReference type="ARBA" id="ARBA00004651"/>
    </source>
</evidence>
<reference evidence="8 9" key="1">
    <citation type="journal article" date="2015" name="Genome Announc.">
        <title>Expanding the biotechnology potential of lactobacilli through comparative genomics of 213 strains and associated genera.</title>
        <authorList>
            <person name="Sun Z."/>
            <person name="Harris H.M."/>
            <person name="McCann A."/>
            <person name="Guo C."/>
            <person name="Argimon S."/>
            <person name="Zhang W."/>
            <person name="Yang X."/>
            <person name="Jeffery I.B."/>
            <person name="Cooney J.C."/>
            <person name="Kagawa T.F."/>
            <person name="Liu W."/>
            <person name="Song Y."/>
            <person name="Salvetti E."/>
            <person name="Wrobel A."/>
            <person name="Rasinkangas P."/>
            <person name="Parkhill J."/>
            <person name="Rea M.C."/>
            <person name="O'Sullivan O."/>
            <person name="Ritari J."/>
            <person name="Douillard F.P."/>
            <person name="Paul Ross R."/>
            <person name="Yang R."/>
            <person name="Briner A.E."/>
            <person name="Felis G.E."/>
            <person name="de Vos W.M."/>
            <person name="Barrangou R."/>
            <person name="Klaenhammer T.R."/>
            <person name="Caufield P.W."/>
            <person name="Cui Y."/>
            <person name="Zhang H."/>
            <person name="O'Toole P.W."/>
        </authorList>
    </citation>
    <scope>NUCLEOTIDE SEQUENCE [LARGE SCALE GENOMIC DNA]</scope>
    <source>
        <strain evidence="8 9">DSM 23365</strain>
    </source>
</reference>
<evidence type="ECO:0000259" key="7">
    <source>
        <dbReference type="PROSITE" id="PS50850"/>
    </source>
</evidence>
<dbReference type="Gene3D" id="1.20.1250.20">
    <property type="entry name" value="MFS general substrate transporter like domains"/>
    <property type="match status" value="1"/>
</dbReference>
<feature type="transmembrane region" description="Helical" evidence="6">
    <location>
        <begin position="215"/>
        <end position="236"/>
    </location>
</feature>